<keyword evidence="1" id="KW-0560">Oxidoreductase</keyword>
<dbReference type="PANTHER" id="PTHR43539:SF78">
    <property type="entry name" value="FLAVIN-CONTAINING MONOOXYGENASE"/>
    <property type="match status" value="1"/>
</dbReference>
<evidence type="ECO:0000313" key="2">
    <source>
        <dbReference type="EMBL" id="GAB17837.1"/>
    </source>
</evidence>
<evidence type="ECO:0000256" key="1">
    <source>
        <dbReference type="ARBA" id="ARBA00023002"/>
    </source>
</evidence>
<dbReference type="eggNOG" id="COG2072">
    <property type="taxonomic scope" value="Bacteria"/>
</dbReference>
<dbReference type="GO" id="GO:0050660">
    <property type="term" value="F:flavin adenine dinucleotide binding"/>
    <property type="evidence" value="ECO:0007669"/>
    <property type="project" value="TreeGrafter"/>
</dbReference>
<reference evidence="2 3" key="1">
    <citation type="submission" date="2011-12" db="EMBL/GenBank/DDBJ databases">
        <title>Whole genome shotgun sequence of Gordonia effusa NBRC 100432.</title>
        <authorList>
            <person name="Yoshida I."/>
            <person name="Takarada H."/>
            <person name="Hosoyama A."/>
            <person name="Tsuchikane K."/>
            <person name="Katsumata H."/>
            <person name="Yamazaki S."/>
            <person name="Fujita N."/>
        </authorList>
    </citation>
    <scope>NUCLEOTIDE SEQUENCE [LARGE SCALE GENOMIC DNA]</scope>
    <source>
        <strain evidence="2 3">NBRC 100432</strain>
    </source>
</reference>
<dbReference type="Pfam" id="PF13738">
    <property type="entry name" value="Pyr_redox_3"/>
    <property type="match status" value="1"/>
</dbReference>
<proteinExistence type="predicted"/>
<dbReference type="PRINTS" id="PR00368">
    <property type="entry name" value="FADPNR"/>
</dbReference>
<dbReference type="RefSeq" id="WP_007317174.1">
    <property type="nucleotide sequence ID" value="NZ_BAEH01000040.1"/>
</dbReference>
<dbReference type="PANTHER" id="PTHR43539">
    <property type="entry name" value="FLAVIN-BINDING MONOOXYGENASE-LIKE PROTEIN (AFU_ORTHOLOGUE AFUA_4G09220)"/>
    <property type="match status" value="1"/>
</dbReference>
<dbReference type="SUPFAM" id="SSF51905">
    <property type="entry name" value="FAD/NAD(P)-binding domain"/>
    <property type="match status" value="1"/>
</dbReference>
<dbReference type="GO" id="GO:0004497">
    <property type="term" value="F:monooxygenase activity"/>
    <property type="evidence" value="ECO:0007669"/>
    <property type="project" value="TreeGrafter"/>
</dbReference>
<name>H0QYD6_9ACTN</name>
<sequence length="392" mass="41869">MTADAVTDIDPGEAPRSHSDVLVIGGGQAGLSGAYYLEHFGLSGRYQLLDAAPRPGGAWQFRWPTLTLAGTNRVHDLPGFGMVEALGEDEVHDGLVRASSAVPRYYELYEARFGLRVHRPYRVRSVRRSADGSLFVTQLAAANTAARNVGDDFQITSKTLINATGTWERPFVPHVPGIEEFGGRQLHTHDYVGPSEFAGKRVLVVGAGISAVQLLIEITRNAPGAQTFWTSRTEPTFGPADFSPDRGREAVARVEKRVRAGLPPTSVVSVTGLPLTPAIAAARDDGILSGWRPMFGRITPTGVAWDCGPLAGETLDVDVIFWNTGFRSSLDHLSPLRLRGPGGGIVMTGRLATTVADDPRIQLIGYGPSASTIGANRAGRAAAQNVAKLLTE</sequence>
<dbReference type="InterPro" id="IPR036188">
    <property type="entry name" value="FAD/NAD-bd_sf"/>
</dbReference>
<evidence type="ECO:0000313" key="3">
    <source>
        <dbReference type="Proteomes" id="UP000035034"/>
    </source>
</evidence>
<dbReference type="EMBL" id="BAEH01000040">
    <property type="protein sequence ID" value="GAB17837.1"/>
    <property type="molecule type" value="Genomic_DNA"/>
</dbReference>
<gene>
    <name evidence="2" type="ORF">GOEFS_040_00070</name>
</gene>
<organism evidence="2 3">
    <name type="scientific">Gordonia effusa NBRC 100432</name>
    <dbReference type="NCBI Taxonomy" id="1077974"/>
    <lineage>
        <taxon>Bacteria</taxon>
        <taxon>Bacillati</taxon>
        <taxon>Actinomycetota</taxon>
        <taxon>Actinomycetes</taxon>
        <taxon>Mycobacteriales</taxon>
        <taxon>Gordoniaceae</taxon>
        <taxon>Gordonia</taxon>
    </lineage>
</organism>
<keyword evidence="3" id="KW-1185">Reference proteome</keyword>
<dbReference type="Proteomes" id="UP000035034">
    <property type="component" value="Unassembled WGS sequence"/>
</dbReference>
<dbReference type="PRINTS" id="PR00411">
    <property type="entry name" value="PNDRDTASEI"/>
</dbReference>
<dbReference type="STRING" id="1077974.GOEFS_040_00070"/>
<dbReference type="Gene3D" id="3.50.50.60">
    <property type="entry name" value="FAD/NAD(P)-binding domain"/>
    <property type="match status" value="1"/>
</dbReference>
<dbReference type="AlphaFoldDB" id="H0QYD6"/>
<protein>
    <submittedName>
        <fullName evidence="2">Putative oxidoreductase</fullName>
    </submittedName>
</protein>
<dbReference type="InterPro" id="IPR050982">
    <property type="entry name" value="Auxin_biosynth/cation_transpt"/>
</dbReference>
<comment type="caution">
    <text evidence="2">The sequence shown here is derived from an EMBL/GenBank/DDBJ whole genome shotgun (WGS) entry which is preliminary data.</text>
</comment>
<accession>H0QYD6</accession>